<organism evidence="6 7">
    <name type="scientific">Lactiplantibacillus xiangfangensis</name>
    <dbReference type="NCBI Taxonomy" id="942150"/>
    <lineage>
        <taxon>Bacteria</taxon>
        <taxon>Bacillati</taxon>
        <taxon>Bacillota</taxon>
        <taxon>Bacilli</taxon>
        <taxon>Lactobacillales</taxon>
        <taxon>Lactobacillaceae</taxon>
        <taxon>Lactiplantibacillus</taxon>
    </lineage>
</organism>
<dbReference type="Proteomes" id="UP000051783">
    <property type="component" value="Unassembled WGS sequence"/>
</dbReference>
<protein>
    <submittedName>
        <fullName evidence="6">Transposase IS66</fullName>
    </submittedName>
</protein>
<evidence type="ECO:0000313" key="7">
    <source>
        <dbReference type="Proteomes" id="UP000051783"/>
    </source>
</evidence>
<dbReference type="InterPro" id="IPR052344">
    <property type="entry name" value="Transposase-related"/>
</dbReference>
<dbReference type="EMBL" id="JQCL01000037">
    <property type="protein sequence ID" value="KRO13785.1"/>
    <property type="molecule type" value="Genomic_DNA"/>
</dbReference>
<dbReference type="PANTHER" id="PTHR33678:SF1">
    <property type="entry name" value="BLL1576 PROTEIN"/>
    <property type="match status" value="1"/>
</dbReference>
<accession>A0A0R2MJA3</accession>
<dbReference type="RefSeq" id="WP_157061017.1">
    <property type="nucleotide sequence ID" value="NZ_JQCL01000037.1"/>
</dbReference>
<dbReference type="OrthoDB" id="9760067at2"/>
<evidence type="ECO:0000256" key="1">
    <source>
        <dbReference type="SAM" id="MobiDB-lite"/>
    </source>
</evidence>
<reference evidence="6 7" key="1">
    <citation type="journal article" date="2015" name="Genome Announc.">
        <title>Expanding the biotechnology potential of lactobacilli through comparative genomics of 213 strains and associated genera.</title>
        <authorList>
            <person name="Sun Z."/>
            <person name="Harris H.M."/>
            <person name="McCann A."/>
            <person name="Guo C."/>
            <person name="Argimon S."/>
            <person name="Zhang W."/>
            <person name="Yang X."/>
            <person name="Jeffery I.B."/>
            <person name="Cooney J.C."/>
            <person name="Kagawa T.F."/>
            <person name="Liu W."/>
            <person name="Song Y."/>
            <person name="Salvetti E."/>
            <person name="Wrobel A."/>
            <person name="Rasinkangas P."/>
            <person name="Parkhill J."/>
            <person name="Rea M.C."/>
            <person name="O'Sullivan O."/>
            <person name="Ritari J."/>
            <person name="Douillard F.P."/>
            <person name="Paul Ross R."/>
            <person name="Yang R."/>
            <person name="Briner A.E."/>
            <person name="Felis G.E."/>
            <person name="de Vos W.M."/>
            <person name="Barrangou R."/>
            <person name="Klaenhammer T.R."/>
            <person name="Caufield P.W."/>
            <person name="Cui Y."/>
            <person name="Zhang H."/>
            <person name="O'Toole P.W."/>
        </authorList>
    </citation>
    <scope>NUCLEOTIDE SEQUENCE [LARGE SCALE GENOMIC DNA]</scope>
    <source>
        <strain evidence="6 7">LMG 26013</strain>
    </source>
</reference>
<dbReference type="InterPro" id="IPR024474">
    <property type="entry name" value="Znf_dom_IS66"/>
</dbReference>
<dbReference type="Pfam" id="PF13005">
    <property type="entry name" value="zf-IS66"/>
    <property type="match status" value="1"/>
</dbReference>
<evidence type="ECO:0000259" key="5">
    <source>
        <dbReference type="Pfam" id="PF13817"/>
    </source>
</evidence>
<gene>
    <name evidence="6" type="ORF">IV64_GL002025</name>
</gene>
<keyword evidence="7" id="KW-1185">Reference proteome</keyword>
<dbReference type="PANTHER" id="PTHR33678">
    <property type="entry name" value="BLL1576 PROTEIN"/>
    <property type="match status" value="1"/>
</dbReference>
<dbReference type="PATRIC" id="fig|942150.3.peg.2103"/>
<dbReference type="NCBIfam" id="NF033517">
    <property type="entry name" value="transpos_IS66"/>
    <property type="match status" value="1"/>
</dbReference>
<proteinExistence type="predicted"/>
<dbReference type="InterPro" id="IPR024463">
    <property type="entry name" value="Transposase_TnpC_homeodom"/>
</dbReference>
<dbReference type="Pfam" id="PF13007">
    <property type="entry name" value="LZ_Tnp_IS66"/>
    <property type="match status" value="1"/>
</dbReference>
<feature type="domain" description="Transposase IS66 zinc-finger binding" evidence="3">
    <location>
        <begin position="89"/>
        <end position="132"/>
    </location>
</feature>
<name>A0A0R2MJA3_9LACO</name>
<evidence type="ECO:0000259" key="2">
    <source>
        <dbReference type="Pfam" id="PF03050"/>
    </source>
</evidence>
<evidence type="ECO:0000259" key="3">
    <source>
        <dbReference type="Pfam" id="PF13005"/>
    </source>
</evidence>
<feature type="domain" description="Transposase IS66 C-terminal" evidence="5">
    <location>
        <begin position="433"/>
        <end position="458"/>
    </location>
</feature>
<dbReference type="InterPro" id="IPR004291">
    <property type="entry name" value="Transposase_IS66_central"/>
</dbReference>
<feature type="domain" description="Transposase IS66 central" evidence="2">
    <location>
        <begin position="153"/>
        <end position="426"/>
    </location>
</feature>
<dbReference type="Pfam" id="PF13817">
    <property type="entry name" value="DDE_Tnp_IS66_C"/>
    <property type="match status" value="1"/>
</dbReference>
<comment type="caution">
    <text evidence="6">The sequence shown here is derived from an EMBL/GenBank/DDBJ whole genome shotgun (WGS) entry which is preliminary data.</text>
</comment>
<feature type="region of interest" description="Disordered" evidence="1">
    <location>
        <begin position="45"/>
        <end position="73"/>
    </location>
</feature>
<dbReference type="AlphaFoldDB" id="A0A0R2MJA3"/>
<feature type="compositionally biased region" description="Polar residues" evidence="1">
    <location>
        <begin position="45"/>
        <end position="62"/>
    </location>
</feature>
<dbReference type="Pfam" id="PF03050">
    <property type="entry name" value="DDE_Tnp_IS66"/>
    <property type="match status" value="1"/>
</dbReference>
<feature type="domain" description="Transposase TnpC homeodomain" evidence="4">
    <location>
        <begin position="11"/>
        <end position="80"/>
    </location>
</feature>
<sequence length="487" mass="55711">MLNKKVQEQAEIIDYLTQKLFGKKSEQVDPNQLSLLDEDDSVFTQPEQTGQENHISNQVQPTKKSHKTRQASLNPDLPVKKTIVDVEHKQCPHGHRLVSVGSKFVRQELHFQPAKLYLEDIYANTYKCPNCESIDGIAHLIQASVPKALIPHSLGSASVIAEIIHQKFEQGVPLYRQLKDWQRMGLELSETTISNWVIKGSQVIEPLYNLMRKELVDHAYLQGDETPMEVLHEPGKLPTAKSYMWLARTTCHDINPLVIYAYSQTRASSFAAELYHGFSGVLQCDGYAGYNNLEGVTRLGCFAHVRRKFYDAALVKGKLVIALLNQMFALEQQWQHLSPHMRRRRRRGRLRKLLKKFWHWIDTAAVLPKARLGKVIVYAQNNRVELNRILDYGAIDLSNNAAERNMKSLVIGRKNWLFSTSQAGAKAIAIWMSIIESAKANDINPYDYVQYLLEMIPKLPTFANEAQLAVYFPWNYKNMITKLTQVA</sequence>
<dbReference type="InterPro" id="IPR039552">
    <property type="entry name" value="IS66_C"/>
</dbReference>
<evidence type="ECO:0000313" key="6">
    <source>
        <dbReference type="EMBL" id="KRO13785.1"/>
    </source>
</evidence>
<evidence type="ECO:0000259" key="4">
    <source>
        <dbReference type="Pfam" id="PF13007"/>
    </source>
</evidence>